<dbReference type="Proteomes" id="UP000237347">
    <property type="component" value="Unassembled WGS sequence"/>
</dbReference>
<gene>
    <name evidence="1" type="ORF">CFP56_026194</name>
</gene>
<keyword evidence="2" id="KW-1185">Reference proteome</keyword>
<organism evidence="1 2">
    <name type="scientific">Quercus suber</name>
    <name type="common">Cork oak</name>
    <dbReference type="NCBI Taxonomy" id="58331"/>
    <lineage>
        <taxon>Eukaryota</taxon>
        <taxon>Viridiplantae</taxon>
        <taxon>Streptophyta</taxon>
        <taxon>Embryophyta</taxon>
        <taxon>Tracheophyta</taxon>
        <taxon>Spermatophyta</taxon>
        <taxon>Magnoliopsida</taxon>
        <taxon>eudicotyledons</taxon>
        <taxon>Gunneridae</taxon>
        <taxon>Pentapetalae</taxon>
        <taxon>rosids</taxon>
        <taxon>fabids</taxon>
        <taxon>Fagales</taxon>
        <taxon>Fagaceae</taxon>
        <taxon>Quercus</taxon>
    </lineage>
</organism>
<evidence type="ECO:0000313" key="1">
    <source>
        <dbReference type="EMBL" id="KAK7832811.1"/>
    </source>
</evidence>
<evidence type="ECO:0000313" key="2">
    <source>
        <dbReference type="Proteomes" id="UP000237347"/>
    </source>
</evidence>
<protein>
    <submittedName>
        <fullName evidence="1">Uncharacterized protein</fullName>
    </submittedName>
</protein>
<name>A0AAW0K2T9_QUESU</name>
<comment type="caution">
    <text evidence="1">The sequence shown here is derived from an EMBL/GenBank/DDBJ whole genome shotgun (WGS) entry which is preliminary data.</text>
</comment>
<sequence>MVGGVHHVLHPLGHGVARNGRSREEIDEEELIGFIKFRCHRRYGCHRHCHVQVYCNGLRRVVVMVGGVHHVLHPLGHVGLILGASLCCCLLGGRIEF</sequence>
<dbReference type="AlphaFoldDB" id="A0AAW0K2T9"/>
<accession>A0AAW0K2T9</accession>
<reference evidence="1 2" key="1">
    <citation type="journal article" date="2018" name="Sci. Data">
        <title>The draft genome sequence of cork oak.</title>
        <authorList>
            <person name="Ramos A.M."/>
            <person name="Usie A."/>
            <person name="Barbosa P."/>
            <person name="Barros P.M."/>
            <person name="Capote T."/>
            <person name="Chaves I."/>
            <person name="Simoes F."/>
            <person name="Abreu I."/>
            <person name="Carrasquinho I."/>
            <person name="Faro C."/>
            <person name="Guimaraes J.B."/>
            <person name="Mendonca D."/>
            <person name="Nobrega F."/>
            <person name="Rodrigues L."/>
            <person name="Saibo N.J.M."/>
            <person name="Varela M.C."/>
            <person name="Egas C."/>
            <person name="Matos J."/>
            <person name="Miguel C.M."/>
            <person name="Oliveira M.M."/>
            <person name="Ricardo C.P."/>
            <person name="Goncalves S."/>
        </authorList>
    </citation>
    <scope>NUCLEOTIDE SEQUENCE [LARGE SCALE GENOMIC DNA]</scope>
    <source>
        <strain evidence="2">cv. HL8</strain>
    </source>
</reference>
<proteinExistence type="predicted"/>
<dbReference type="EMBL" id="PKMF04000419">
    <property type="protein sequence ID" value="KAK7832811.1"/>
    <property type="molecule type" value="Genomic_DNA"/>
</dbReference>